<accession>A0ABD5BBZ2</accession>
<sequence length="50" mass="5764">MDAIFIIAVALTFLLVIAAAAAIFFVVSIALDIWRFRQRKTPRYETKNYD</sequence>
<evidence type="ECO:0000313" key="2">
    <source>
        <dbReference type="EMBL" id="MDQ9554137.1"/>
    </source>
</evidence>
<protein>
    <submittedName>
        <fullName evidence="2">Uncharacterized protein</fullName>
    </submittedName>
</protein>
<comment type="caution">
    <text evidence="2">The sequence shown here is derived from an EMBL/GenBank/DDBJ whole genome shotgun (WGS) entry which is preliminary data.</text>
</comment>
<evidence type="ECO:0000256" key="1">
    <source>
        <dbReference type="SAM" id="Phobius"/>
    </source>
</evidence>
<reference evidence="2 3" key="1">
    <citation type="submission" date="2023-07" db="EMBL/GenBank/DDBJ databases">
        <title>Pathogens genome sequencing project 196.</title>
        <authorList>
            <person name="Cao X."/>
        </authorList>
    </citation>
    <scope>NUCLEOTIDE SEQUENCE [LARGE SCALE GENOMIC DNA]</scope>
    <source>
        <strain evidence="2 3">SM41</strain>
    </source>
</reference>
<organism evidence="2 3">
    <name type="scientific">Serratia marcescens</name>
    <dbReference type="NCBI Taxonomy" id="615"/>
    <lineage>
        <taxon>Bacteria</taxon>
        <taxon>Pseudomonadati</taxon>
        <taxon>Pseudomonadota</taxon>
        <taxon>Gammaproteobacteria</taxon>
        <taxon>Enterobacterales</taxon>
        <taxon>Yersiniaceae</taxon>
        <taxon>Serratia</taxon>
    </lineage>
</organism>
<dbReference type="Proteomes" id="UP001234811">
    <property type="component" value="Unassembled WGS sequence"/>
</dbReference>
<keyword evidence="1" id="KW-0472">Membrane</keyword>
<proteinExistence type="predicted"/>
<gene>
    <name evidence="2" type="ORF">RF091_01080</name>
</gene>
<dbReference type="RefSeq" id="WP_309149209.1">
    <property type="nucleotide sequence ID" value="NZ_CP119435.1"/>
</dbReference>
<keyword evidence="1" id="KW-1133">Transmembrane helix</keyword>
<feature type="transmembrane region" description="Helical" evidence="1">
    <location>
        <begin position="6"/>
        <end position="34"/>
    </location>
</feature>
<dbReference type="AlphaFoldDB" id="A0ABD5BBZ2"/>
<evidence type="ECO:0000313" key="3">
    <source>
        <dbReference type="Proteomes" id="UP001234811"/>
    </source>
</evidence>
<keyword evidence="1" id="KW-0812">Transmembrane</keyword>
<dbReference type="EMBL" id="JAVIPQ010000016">
    <property type="protein sequence ID" value="MDQ9554137.1"/>
    <property type="molecule type" value="Genomic_DNA"/>
</dbReference>
<name>A0ABD5BBZ2_SERMA</name>